<dbReference type="InterPro" id="IPR011042">
    <property type="entry name" value="6-blade_b-propeller_TolB-like"/>
</dbReference>
<keyword evidence="4" id="KW-1185">Reference proteome</keyword>
<evidence type="ECO:0000313" key="4">
    <source>
        <dbReference type="Proteomes" id="UP000321798"/>
    </source>
</evidence>
<feature type="chain" id="PRO_5022052985" description="ScyD/ScyE family protein" evidence="2">
    <location>
        <begin position="30"/>
        <end position="389"/>
    </location>
</feature>
<sequence>MRQSRTLTTLTAALAAGGLLVAGAAGASADDTSGFGHHGTTSALADAWRGQHHQGHHGHKPGTPTAGTPVTAAEHLAGPLTFDIGRKSSLYVGQDFAGLLTLVQPGQAPTDLAAGPGIAAVSVNGDGAVTWAEREGDQSAVQASRLMRRAPDGTISQVVDLLAYEQAANPDGAVTYGFTDVTPECAATLPPGLAPYSGAVDSHGYGSVTVGKVTYVADAGANALLAVGRHGDVRTVAVLPPAVVQVTAEIAAGFGLDPCVVGHPFSLEPVPTDVERGPDGKLYVSSLPGGPEDGSLGSIGSVYRIDPRTGTVTLLATGLSGATGLAVRDDGTVFVAELYANEVSSISRKGVVSTFLALNQPAGVEWSNGTVYVSTDVFGDGKVVAVPVS</sequence>
<evidence type="ECO:0000256" key="1">
    <source>
        <dbReference type="SAM" id="MobiDB-lite"/>
    </source>
</evidence>
<dbReference type="NCBIfam" id="NF033206">
    <property type="entry name" value="ScyE_fam"/>
    <property type="match status" value="1"/>
</dbReference>
<reference evidence="3 4" key="1">
    <citation type="submission" date="2019-07" db="EMBL/GenBank/DDBJ databases">
        <title>Whole genome shotgun sequence of Cellulomonas soli NBRC 109434.</title>
        <authorList>
            <person name="Hosoyama A."/>
            <person name="Uohara A."/>
            <person name="Ohji S."/>
            <person name="Ichikawa N."/>
        </authorList>
    </citation>
    <scope>NUCLEOTIDE SEQUENCE [LARGE SCALE GENOMIC DNA]</scope>
    <source>
        <strain evidence="3 4">NBRC 109434</strain>
    </source>
</reference>
<keyword evidence="2" id="KW-0732">Signal</keyword>
<dbReference type="RefSeq" id="WP_146954085.1">
    <property type="nucleotide sequence ID" value="NZ_BAABBJ010000014.1"/>
</dbReference>
<feature type="compositionally biased region" description="Basic residues" evidence="1">
    <location>
        <begin position="50"/>
        <end position="60"/>
    </location>
</feature>
<evidence type="ECO:0000313" key="3">
    <source>
        <dbReference type="EMBL" id="GEP70314.1"/>
    </source>
</evidence>
<feature type="region of interest" description="Disordered" evidence="1">
    <location>
        <begin position="49"/>
        <end position="70"/>
    </location>
</feature>
<dbReference type="InterPro" id="IPR048031">
    <property type="entry name" value="ScyD/ScyE-like"/>
</dbReference>
<dbReference type="SUPFAM" id="SSF63825">
    <property type="entry name" value="YWTD domain"/>
    <property type="match status" value="1"/>
</dbReference>
<proteinExistence type="predicted"/>
<gene>
    <name evidence="3" type="ORF">CSO01_30290</name>
</gene>
<name>A0A512PGI0_9CELL</name>
<feature type="signal peptide" evidence="2">
    <location>
        <begin position="1"/>
        <end position="29"/>
    </location>
</feature>
<dbReference type="OrthoDB" id="928769at2"/>
<feature type="compositionally biased region" description="Low complexity" evidence="1">
    <location>
        <begin position="61"/>
        <end position="70"/>
    </location>
</feature>
<accession>A0A512PGI0</accession>
<dbReference type="AlphaFoldDB" id="A0A512PGI0"/>
<protein>
    <recommendedName>
        <fullName evidence="5">ScyD/ScyE family protein</fullName>
    </recommendedName>
</protein>
<evidence type="ECO:0000256" key="2">
    <source>
        <dbReference type="SAM" id="SignalP"/>
    </source>
</evidence>
<comment type="caution">
    <text evidence="3">The sequence shown here is derived from an EMBL/GenBank/DDBJ whole genome shotgun (WGS) entry which is preliminary data.</text>
</comment>
<evidence type="ECO:0008006" key="5">
    <source>
        <dbReference type="Google" id="ProtNLM"/>
    </source>
</evidence>
<organism evidence="3 4">
    <name type="scientific">Cellulomonas soli</name>
    <dbReference type="NCBI Taxonomy" id="931535"/>
    <lineage>
        <taxon>Bacteria</taxon>
        <taxon>Bacillati</taxon>
        <taxon>Actinomycetota</taxon>
        <taxon>Actinomycetes</taxon>
        <taxon>Micrococcales</taxon>
        <taxon>Cellulomonadaceae</taxon>
        <taxon>Cellulomonas</taxon>
    </lineage>
</organism>
<dbReference type="Proteomes" id="UP000321798">
    <property type="component" value="Unassembled WGS sequence"/>
</dbReference>
<dbReference type="Gene3D" id="2.120.10.30">
    <property type="entry name" value="TolB, C-terminal domain"/>
    <property type="match status" value="1"/>
</dbReference>
<dbReference type="EMBL" id="BKAL01000011">
    <property type="protein sequence ID" value="GEP70314.1"/>
    <property type="molecule type" value="Genomic_DNA"/>
</dbReference>